<keyword evidence="1" id="KW-0732">Signal</keyword>
<dbReference type="Proteomes" id="UP000822688">
    <property type="component" value="Chromosome 4"/>
</dbReference>
<evidence type="ECO:0000313" key="2">
    <source>
        <dbReference type="EMBL" id="KAG0581598.1"/>
    </source>
</evidence>
<protein>
    <submittedName>
        <fullName evidence="2">Uncharacterized protein</fullName>
    </submittedName>
</protein>
<dbReference type="AlphaFoldDB" id="A0A8T0IGC8"/>
<feature type="signal peptide" evidence="1">
    <location>
        <begin position="1"/>
        <end position="17"/>
    </location>
</feature>
<keyword evidence="3" id="KW-1185">Reference proteome</keyword>
<organism evidence="2 3">
    <name type="scientific">Ceratodon purpureus</name>
    <name type="common">Fire moss</name>
    <name type="synonym">Dicranum purpureum</name>
    <dbReference type="NCBI Taxonomy" id="3225"/>
    <lineage>
        <taxon>Eukaryota</taxon>
        <taxon>Viridiplantae</taxon>
        <taxon>Streptophyta</taxon>
        <taxon>Embryophyta</taxon>
        <taxon>Bryophyta</taxon>
        <taxon>Bryophytina</taxon>
        <taxon>Bryopsida</taxon>
        <taxon>Dicranidae</taxon>
        <taxon>Pseudoditrichales</taxon>
        <taxon>Ditrichaceae</taxon>
        <taxon>Ceratodon</taxon>
    </lineage>
</organism>
<accession>A0A8T0IGC8</accession>
<dbReference type="EMBL" id="CM026424">
    <property type="protein sequence ID" value="KAG0581598.1"/>
    <property type="molecule type" value="Genomic_DNA"/>
</dbReference>
<evidence type="ECO:0000256" key="1">
    <source>
        <dbReference type="SAM" id="SignalP"/>
    </source>
</evidence>
<proteinExistence type="predicted"/>
<evidence type="ECO:0000313" key="3">
    <source>
        <dbReference type="Proteomes" id="UP000822688"/>
    </source>
</evidence>
<comment type="caution">
    <text evidence="2">The sequence shown here is derived from an EMBL/GenBank/DDBJ whole genome shotgun (WGS) entry which is preliminary data.</text>
</comment>
<gene>
    <name evidence="2" type="ORF">KC19_4G264200</name>
</gene>
<sequence length="56" mass="6792">MFLFILVLSNVSIHSLSKILYMRIQDMNCFASRACDRWWEFRQWFTSGVLRARSFL</sequence>
<feature type="chain" id="PRO_5035845792" evidence="1">
    <location>
        <begin position="18"/>
        <end position="56"/>
    </location>
</feature>
<name>A0A8T0IGC8_CERPU</name>
<reference evidence="2" key="1">
    <citation type="submission" date="2020-06" db="EMBL/GenBank/DDBJ databases">
        <title>WGS assembly of Ceratodon purpureus strain R40.</title>
        <authorList>
            <person name="Carey S.B."/>
            <person name="Jenkins J."/>
            <person name="Shu S."/>
            <person name="Lovell J.T."/>
            <person name="Sreedasyam A."/>
            <person name="Maumus F."/>
            <person name="Tiley G.P."/>
            <person name="Fernandez-Pozo N."/>
            <person name="Barry K."/>
            <person name="Chen C."/>
            <person name="Wang M."/>
            <person name="Lipzen A."/>
            <person name="Daum C."/>
            <person name="Saski C.A."/>
            <person name="Payton A.C."/>
            <person name="Mcbreen J.C."/>
            <person name="Conrad R.E."/>
            <person name="Kollar L.M."/>
            <person name="Olsson S."/>
            <person name="Huttunen S."/>
            <person name="Landis J.B."/>
            <person name="Wickett N.J."/>
            <person name="Johnson M.G."/>
            <person name="Rensing S.A."/>
            <person name="Grimwood J."/>
            <person name="Schmutz J."/>
            <person name="Mcdaniel S.F."/>
        </authorList>
    </citation>
    <scope>NUCLEOTIDE SEQUENCE</scope>
    <source>
        <strain evidence="2">R40</strain>
    </source>
</reference>